<feature type="transmembrane region" description="Helical" evidence="8">
    <location>
        <begin position="36"/>
        <end position="54"/>
    </location>
</feature>
<evidence type="ECO:0000313" key="10">
    <source>
        <dbReference type="Proteomes" id="UP000553776"/>
    </source>
</evidence>
<evidence type="ECO:0000256" key="3">
    <source>
        <dbReference type="ARBA" id="ARBA00022448"/>
    </source>
</evidence>
<dbReference type="EMBL" id="JACJVR010000077">
    <property type="protein sequence ID" value="MBB6693680.1"/>
    <property type="molecule type" value="Genomic_DNA"/>
</dbReference>
<feature type="transmembrane region" description="Helical" evidence="8">
    <location>
        <begin position="12"/>
        <end position="30"/>
    </location>
</feature>
<dbReference type="RefSeq" id="WP_185137663.1">
    <property type="nucleotide sequence ID" value="NZ_BORM01000036.1"/>
</dbReference>
<feature type="transmembrane region" description="Helical" evidence="8">
    <location>
        <begin position="74"/>
        <end position="92"/>
    </location>
</feature>
<evidence type="ECO:0000256" key="5">
    <source>
        <dbReference type="ARBA" id="ARBA00022692"/>
    </source>
</evidence>
<keyword evidence="7 8" id="KW-0472">Membrane</keyword>
<feature type="transmembrane region" description="Helical" evidence="8">
    <location>
        <begin position="185"/>
        <end position="204"/>
    </location>
</feature>
<reference evidence="9 10" key="1">
    <citation type="submission" date="2020-08" db="EMBL/GenBank/DDBJ databases">
        <title>Cohnella phylogeny.</title>
        <authorList>
            <person name="Dunlap C."/>
        </authorList>
    </citation>
    <scope>NUCLEOTIDE SEQUENCE [LARGE SCALE GENOMIC DNA]</scope>
    <source>
        <strain evidence="9 10">DSM 25239</strain>
    </source>
</reference>
<feature type="transmembrane region" description="Helical" evidence="8">
    <location>
        <begin position="143"/>
        <end position="165"/>
    </location>
</feature>
<feature type="transmembrane region" description="Helical" evidence="8">
    <location>
        <begin position="306"/>
        <end position="325"/>
    </location>
</feature>
<keyword evidence="3" id="KW-0813">Transport</keyword>
<evidence type="ECO:0000256" key="4">
    <source>
        <dbReference type="ARBA" id="ARBA00022544"/>
    </source>
</evidence>
<dbReference type="PANTHER" id="PTHR34975">
    <property type="entry name" value="SPORE GERMINATION PROTEIN A2"/>
    <property type="match status" value="1"/>
</dbReference>
<keyword evidence="6 8" id="KW-1133">Transmembrane helix</keyword>
<dbReference type="GO" id="GO:0016020">
    <property type="term" value="C:membrane"/>
    <property type="evidence" value="ECO:0007669"/>
    <property type="project" value="UniProtKB-SubCell"/>
</dbReference>
<dbReference type="InterPro" id="IPR004761">
    <property type="entry name" value="Spore_GerAB"/>
</dbReference>
<keyword evidence="10" id="KW-1185">Reference proteome</keyword>
<dbReference type="Proteomes" id="UP000553776">
    <property type="component" value="Unassembled WGS sequence"/>
</dbReference>
<comment type="subcellular location">
    <subcellularLocation>
        <location evidence="1">Membrane</location>
        <topology evidence="1">Multi-pass membrane protein</topology>
    </subcellularLocation>
</comment>
<evidence type="ECO:0000256" key="7">
    <source>
        <dbReference type="ARBA" id="ARBA00023136"/>
    </source>
</evidence>
<evidence type="ECO:0000256" key="6">
    <source>
        <dbReference type="ARBA" id="ARBA00022989"/>
    </source>
</evidence>
<dbReference type="NCBIfam" id="TIGR00912">
    <property type="entry name" value="2A0309"/>
    <property type="match status" value="1"/>
</dbReference>
<evidence type="ECO:0000256" key="8">
    <source>
        <dbReference type="SAM" id="Phobius"/>
    </source>
</evidence>
<organism evidence="9 10">
    <name type="scientific">Cohnella xylanilytica</name>
    <dbReference type="NCBI Taxonomy" id="557555"/>
    <lineage>
        <taxon>Bacteria</taxon>
        <taxon>Bacillati</taxon>
        <taxon>Bacillota</taxon>
        <taxon>Bacilli</taxon>
        <taxon>Bacillales</taxon>
        <taxon>Paenibacillaceae</taxon>
        <taxon>Cohnella</taxon>
    </lineage>
</organism>
<accession>A0A841U6R5</accession>
<gene>
    <name evidence="9" type="ORF">H7B90_19990</name>
</gene>
<sequence length="368" mass="40841">MLNEKINARQLFALIMLFEFGTALVLPIGFVAQRDVWLSILLAMVGGVGLYWIYDYLYRQYPDLNLSGYIRRILGNYAGWPVSFLYLGFFIHNDSRILRETGELLVTSAYDMTPIFVINACFMLVVIFVVSKGVEVLARTGEIYLLHVLILGAAGTIMILASGIIRIHNLFPMLGDGWRPVLESAYRNILMFPFGETISFAAILPSLNKSSSGRKSGVLALLCSGIVLSGTHAMEVSVLGADIYGRSTFPLFLAVSKVNIMDFIQRMDGLVILTLIISAFFKCAITCYAAIVVAADLFRVKKPEKLALPVGIIILFNSMMTSNNWPEFGFKGKEVIMGRLLPFYAVAVPLALLVVHWIRRAFGPKRSA</sequence>
<dbReference type="GO" id="GO:0009847">
    <property type="term" value="P:spore germination"/>
    <property type="evidence" value="ECO:0007669"/>
    <property type="project" value="InterPro"/>
</dbReference>
<feature type="transmembrane region" description="Helical" evidence="8">
    <location>
        <begin position="216"/>
        <end position="234"/>
    </location>
</feature>
<comment type="similarity">
    <text evidence="2">Belongs to the amino acid-polyamine-organocation (APC) superfamily. Spore germination protein (SGP) (TC 2.A.3.9) family.</text>
</comment>
<evidence type="ECO:0000313" key="9">
    <source>
        <dbReference type="EMBL" id="MBB6693680.1"/>
    </source>
</evidence>
<dbReference type="PANTHER" id="PTHR34975:SF2">
    <property type="entry name" value="SPORE GERMINATION PROTEIN A2"/>
    <property type="match status" value="1"/>
</dbReference>
<feature type="transmembrane region" description="Helical" evidence="8">
    <location>
        <begin position="112"/>
        <end position="131"/>
    </location>
</feature>
<keyword evidence="5 8" id="KW-0812">Transmembrane</keyword>
<evidence type="ECO:0000256" key="1">
    <source>
        <dbReference type="ARBA" id="ARBA00004141"/>
    </source>
</evidence>
<name>A0A841U6R5_9BACL</name>
<dbReference type="Pfam" id="PF03845">
    <property type="entry name" value="Spore_permease"/>
    <property type="match status" value="1"/>
</dbReference>
<keyword evidence="4" id="KW-0309">Germination</keyword>
<comment type="caution">
    <text evidence="9">The sequence shown here is derived from an EMBL/GenBank/DDBJ whole genome shotgun (WGS) entry which is preliminary data.</text>
</comment>
<proteinExistence type="inferred from homology"/>
<feature type="transmembrane region" description="Helical" evidence="8">
    <location>
        <begin position="337"/>
        <end position="358"/>
    </location>
</feature>
<dbReference type="AlphaFoldDB" id="A0A841U6R5"/>
<protein>
    <submittedName>
        <fullName evidence="9">GerAB/ArcD/ProY family transporter</fullName>
    </submittedName>
</protein>
<evidence type="ECO:0000256" key="2">
    <source>
        <dbReference type="ARBA" id="ARBA00007998"/>
    </source>
</evidence>
<feature type="transmembrane region" description="Helical" evidence="8">
    <location>
        <begin position="270"/>
        <end position="294"/>
    </location>
</feature>